<dbReference type="InterPro" id="IPR004616">
    <property type="entry name" value="Leu/Phe-tRNA_Trfase"/>
</dbReference>
<dbReference type="InterPro" id="IPR016181">
    <property type="entry name" value="Acyl_CoA_acyltransferase"/>
</dbReference>
<name>A0ABY8CCA7_9GAMM</name>
<dbReference type="PANTHER" id="PTHR30098">
    <property type="entry name" value="LEUCYL/PHENYLALANYL-TRNA--PROTEIN TRANSFERASE"/>
    <property type="match status" value="1"/>
</dbReference>
<proteinExistence type="inferred from homology"/>
<accession>A0ABY8CCA7</accession>
<dbReference type="SUPFAM" id="SSF55729">
    <property type="entry name" value="Acyl-CoA N-acyltransferases (Nat)"/>
    <property type="match status" value="1"/>
</dbReference>
<evidence type="ECO:0000256" key="3">
    <source>
        <dbReference type="ARBA" id="ARBA00023315"/>
    </source>
</evidence>
<keyword evidence="3 4" id="KW-0012">Acyltransferase</keyword>
<comment type="catalytic activity">
    <reaction evidence="4">
        <text>N-terminal L-lysyl-[protein] + L-leucyl-tRNA(Leu) = N-terminal L-leucyl-L-lysyl-[protein] + tRNA(Leu) + H(+)</text>
        <dbReference type="Rhea" id="RHEA:12340"/>
        <dbReference type="Rhea" id="RHEA-COMP:9613"/>
        <dbReference type="Rhea" id="RHEA-COMP:9622"/>
        <dbReference type="Rhea" id="RHEA-COMP:12670"/>
        <dbReference type="Rhea" id="RHEA-COMP:12671"/>
        <dbReference type="ChEBI" id="CHEBI:15378"/>
        <dbReference type="ChEBI" id="CHEBI:65249"/>
        <dbReference type="ChEBI" id="CHEBI:78442"/>
        <dbReference type="ChEBI" id="CHEBI:78494"/>
        <dbReference type="ChEBI" id="CHEBI:133043"/>
        <dbReference type="EC" id="2.3.2.6"/>
    </reaction>
</comment>
<evidence type="ECO:0000313" key="6">
    <source>
        <dbReference type="Proteomes" id="UP001222275"/>
    </source>
</evidence>
<evidence type="ECO:0000256" key="4">
    <source>
        <dbReference type="HAMAP-Rule" id="MF_00688"/>
    </source>
</evidence>
<keyword evidence="2 4" id="KW-0808">Transferase</keyword>
<sequence>MTNPPNLVPFWLDTQPVTFPPSNLAMKDPDGLLAVGGDLTPEWLLQAYSKGIFPWFNPGEPILWWTPNPRSVLFIDQLKIHKSLRKTINKQIKSSEFRVSFDTDFAGVMQACSEVPRAGQDGTWITEEMLAAYSALHKAGHAHSVEVWRQDELVGGLYGVAIGKMFFGESMFAKQNDASKIALVALALQLKQWGFDLIDTQVETPHLNSLGAELISREQFEHFISQLTKNAFPAKKWQLDPNWPQWIAPHIKEQAAFQQD</sequence>
<dbReference type="Pfam" id="PF03588">
    <property type="entry name" value="Leu_Phe_trans"/>
    <property type="match status" value="1"/>
</dbReference>
<dbReference type="RefSeq" id="WP_275595882.1">
    <property type="nucleotide sequence ID" value="NZ_CP102381.1"/>
</dbReference>
<dbReference type="PANTHER" id="PTHR30098:SF2">
    <property type="entry name" value="LEUCYL_PHENYLALANYL-TRNA--PROTEIN TRANSFERASE"/>
    <property type="match status" value="1"/>
</dbReference>
<comment type="catalytic activity">
    <reaction evidence="4">
        <text>N-terminal L-arginyl-[protein] + L-leucyl-tRNA(Leu) = N-terminal L-leucyl-L-arginyl-[protein] + tRNA(Leu) + H(+)</text>
        <dbReference type="Rhea" id="RHEA:50416"/>
        <dbReference type="Rhea" id="RHEA-COMP:9613"/>
        <dbReference type="Rhea" id="RHEA-COMP:9622"/>
        <dbReference type="Rhea" id="RHEA-COMP:12672"/>
        <dbReference type="Rhea" id="RHEA-COMP:12673"/>
        <dbReference type="ChEBI" id="CHEBI:15378"/>
        <dbReference type="ChEBI" id="CHEBI:64719"/>
        <dbReference type="ChEBI" id="CHEBI:78442"/>
        <dbReference type="ChEBI" id="CHEBI:78494"/>
        <dbReference type="ChEBI" id="CHEBI:133044"/>
        <dbReference type="EC" id="2.3.2.6"/>
    </reaction>
</comment>
<dbReference type="InterPro" id="IPR042221">
    <property type="entry name" value="Leu/Phe-tRNA_Trfase_N"/>
</dbReference>
<dbReference type="Gene3D" id="3.40.630.70">
    <property type="entry name" value="Leucyl/phenylalanyl-tRNA-protein transferase, C-terminal domain"/>
    <property type="match status" value="1"/>
</dbReference>
<dbReference type="NCBIfam" id="TIGR00667">
    <property type="entry name" value="aat"/>
    <property type="match status" value="1"/>
</dbReference>
<evidence type="ECO:0000313" key="5">
    <source>
        <dbReference type="EMBL" id="WEJ63626.1"/>
    </source>
</evidence>
<dbReference type="HAMAP" id="MF_00688">
    <property type="entry name" value="Leu_Phe_trans"/>
    <property type="match status" value="1"/>
</dbReference>
<keyword evidence="6" id="KW-1185">Reference proteome</keyword>
<keyword evidence="1 4" id="KW-0963">Cytoplasm</keyword>
<comment type="catalytic activity">
    <reaction evidence="4">
        <text>L-phenylalanyl-tRNA(Phe) + an N-terminal L-alpha-aminoacyl-[protein] = an N-terminal L-phenylalanyl-L-alpha-aminoacyl-[protein] + tRNA(Phe)</text>
        <dbReference type="Rhea" id="RHEA:43632"/>
        <dbReference type="Rhea" id="RHEA-COMP:9668"/>
        <dbReference type="Rhea" id="RHEA-COMP:9699"/>
        <dbReference type="Rhea" id="RHEA-COMP:10636"/>
        <dbReference type="Rhea" id="RHEA-COMP:10637"/>
        <dbReference type="ChEBI" id="CHEBI:78442"/>
        <dbReference type="ChEBI" id="CHEBI:78531"/>
        <dbReference type="ChEBI" id="CHEBI:78597"/>
        <dbReference type="ChEBI" id="CHEBI:83561"/>
        <dbReference type="EC" id="2.3.2.6"/>
    </reaction>
</comment>
<comment type="subcellular location">
    <subcellularLocation>
        <location evidence="4">Cytoplasm</location>
    </subcellularLocation>
</comment>
<comment type="similarity">
    <text evidence="4">Belongs to the L/F-transferase family.</text>
</comment>
<dbReference type="Gene3D" id="3.30.70.3550">
    <property type="entry name" value="Leucyl/phenylalanyl-tRNA-protein transferase, N-terminal domain"/>
    <property type="match status" value="1"/>
</dbReference>
<dbReference type="EMBL" id="CP102381">
    <property type="protein sequence ID" value="WEJ63626.1"/>
    <property type="molecule type" value="Genomic_DNA"/>
</dbReference>
<gene>
    <name evidence="4 5" type="primary">aat</name>
    <name evidence="5" type="ORF">NR989_05060</name>
</gene>
<dbReference type="Proteomes" id="UP001222275">
    <property type="component" value="Chromosome"/>
</dbReference>
<comment type="function">
    <text evidence="4">Functions in the N-end rule pathway of protein degradation where it conjugates Leu, Phe and, less efficiently, Met from aminoacyl-tRNAs to the N-termini of proteins containing an N-terminal arginine or lysine.</text>
</comment>
<dbReference type="EC" id="2.3.2.6" evidence="4"/>
<organism evidence="5 6">
    <name type="scientific">Thiomicrorhabdus lithotrophica</name>
    <dbReference type="NCBI Taxonomy" id="2949997"/>
    <lineage>
        <taxon>Bacteria</taxon>
        <taxon>Pseudomonadati</taxon>
        <taxon>Pseudomonadota</taxon>
        <taxon>Gammaproteobacteria</taxon>
        <taxon>Thiotrichales</taxon>
        <taxon>Piscirickettsiaceae</taxon>
        <taxon>Thiomicrorhabdus</taxon>
    </lineage>
</organism>
<evidence type="ECO:0000256" key="1">
    <source>
        <dbReference type="ARBA" id="ARBA00022490"/>
    </source>
</evidence>
<reference evidence="5 6" key="1">
    <citation type="submission" date="2022-06" db="EMBL/GenBank/DDBJ databases">
        <title>Thiomicrohabdus sp. nov, an obligately chemolithoautotrophic, sulfur-oxidizing bacterium isolated from beach of Guanyin Mountain. Amoy.</title>
        <authorList>
            <person name="Zhu H."/>
        </authorList>
    </citation>
    <scope>NUCLEOTIDE SEQUENCE [LARGE SCALE GENOMIC DNA]</scope>
    <source>
        <strain evidence="5 6">XGS-01</strain>
    </source>
</reference>
<dbReference type="GO" id="GO:0008914">
    <property type="term" value="F:leucyl-tRNA--protein transferase activity"/>
    <property type="evidence" value="ECO:0007669"/>
    <property type="project" value="UniProtKB-EC"/>
</dbReference>
<evidence type="ECO:0000256" key="2">
    <source>
        <dbReference type="ARBA" id="ARBA00022679"/>
    </source>
</evidence>
<dbReference type="InterPro" id="IPR042203">
    <property type="entry name" value="Leu/Phe-tRNA_Trfase_C"/>
</dbReference>
<protein>
    <recommendedName>
        <fullName evidence="4">Leucyl/phenylalanyl-tRNA--protein transferase</fullName>
        <ecNumber evidence="4">2.3.2.6</ecNumber>
    </recommendedName>
    <alternativeName>
        <fullName evidence="4">L/F-transferase</fullName>
    </alternativeName>
    <alternativeName>
        <fullName evidence="4">Leucyltransferase</fullName>
    </alternativeName>
    <alternativeName>
        <fullName evidence="4">Phenyalanyltransferase</fullName>
    </alternativeName>
</protein>